<accession>A0A8H3TY47</accession>
<feature type="region of interest" description="Disordered" evidence="2">
    <location>
        <begin position="66"/>
        <end position="102"/>
    </location>
</feature>
<feature type="coiled-coil region" evidence="1">
    <location>
        <begin position="12"/>
        <end position="46"/>
    </location>
</feature>
<reference evidence="3" key="1">
    <citation type="submission" date="2020-07" db="EMBL/GenBank/DDBJ databases">
        <title>Draft Genome Sequence of a Deep-Sea Yeast, Naganishia (Cryptococcus) liquefaciens strain N6.</title>
        <authorList>
            <person name="Han Y.W."/>
            <person name="Kajitani R."/>
            <person name="Morimoto H."/>
            <person name="Parhat M."/>
            <person name="Tsubouchi H."/>
            <person name="Bakenova O."/>
            <person name="Ogata M."/>
            <person name="Argunhan B."/>
            <person name="Aoki R."/>
            <person name="Kajiwara S."/>
            <person name="Itoh T."/>
            <person name="Iwasaki H."/>
        </authorList>
    </citation>
    <scope>NUCLEOTIDE SEQUENCE</scope>
    <source>
        <strain evidence="3">N6</strain>
    </source>
</reference>
<feature type="compositionally biased region" description="Basic and acidic residues" evidence="2">
    <location>
        <begin position="80"/>
        <end position="93"/>
    </location>
</feature>
<evidence type="ECO:0000256" key="1">
    <source>
        <dbReference type="SAM" id="Coils"/>
    </source>
</evidence>
<evidence type="ECO:0000313" key="4">
    <source>
        <dbReference type="Proteomes" id="UP000620104"/>
    </source>
</evidence>
<protein>
    <submittedName>
        <fullName evidence="3">Uncharacterized protein</fullName>
    </submittedName>
</protein>
<keyword evidence="1" id="KW-0175">Coiled coil</keyword>
<dbReference type="Proteomes" id="UP000620104">
    <property type="component" value="Unassembled WGS sequence"/>
</dbReference>
<keyword evidence="4" id="KW-1185">Reference proteome</keyword>
<evidence type="ECO:0000313" key="3">
    <source>
        <dbReference type="EMBL" id="GHJ88309.1"/>
    </source>
</evidence>
<dbReference type="AlphaFoldDB" id="A0A8H3TY47"/>
<gene>
    <name evidence="3" type="ORF">NliqN6_4711</name>
</gene>
<proteinExistence type="predicted"/>
<evidence type="ECO:0000256" key="2">
    <source>
        <dbReference type="SAM" id="MobiDB-lite"/>
    </source>
</evidence>
<organism evidence="3 4">
    <name type="scientific">Naganishia liquefaciens</name>
    <dbReference type="NCBI Taxonomy" id="104408"/>
    <lineage>
        <taxon>Eukaryota</taxon>
        <taxon>Fungi</taxon>
        <taxon>Dikarya</taxon>
        <taxon>Basidiomycota</taxon>
        <taxon>Agaricomycotina</taxon>
        <taxon>Tremellomycetes</taxon>
        <taxon>Filobasidiales</taxon>
        <taxon>Filobasidiaceae</taxon>
        <taxon>Naganishia</taxon>
    </lineage>
</organism>
<comment type="caution">
    <text evidence="3">The sequence shown here is derived from an EMBL/GenBank/DDBJ whole genome shotgun (WGS) entry which is preliminary data.</text>
</comment>
<name>A0A8H3TY47_9TREE</name>
<dbReference type="EMBL" id="BLZA01000030">
    <property type="protein sequence ID" value="GHJ88309.1"/>
    <property type="molecule type" value="Genomic_DNA"/>
</dbReference>
<sequence length="102" mass="11060">MEPALVRAVERCLELEGQIKVTEARRQVLQAQLVEARRVAELEQQKMDSVLGAAEADISPVPPAETAVLTAFDSDEEQEDREKGGREKDKEENGAGTGGRGA</sequence>